<dbReference type="PANTHER" id="PTHR30589">
    <property type="entry name" value="PROLIPOPROTEIN DIACYLGLYCERYL TRANSFERASE"/>
    <property type="match status" value="1"/>
</dbReference>
<gene>
    <name evidence="7" type="primary">lgt</name>
    <name evidence="8" type="ORF">BX611_2823</name>
</gene>
<name>A0A3D9RJ58_9FLAO</name>
<comment type="subcellular location">
    <subcellularLocation>
        <location evidence="7">Cell membrane</location>
        <topology evidence="7">Multi-pass membrane protein</topology>
    </subcellularLocation>
</comment>
<keyword evidence="6 7" id="KW-0472">Membrane</keyword>
<feature type="transmembrane region" description="Helical" evidence="7">
    <location>
        <begin position="24"/>
        <end position="45"/>
    </location>
</feature>
<dbReference type="EMBL" id="QTTQ01000012">
    <property type="protein sequence ID" value="REE79923.1"/>
    <property type="molecule type" value="Genomic_DNA"/>
</dbReference>
<evidence type="ECO:0000256" key="2">
    <source>
        <dbReference type="ARBA" id="ARBA00022475"/>
    </source>
</evidence>
<evidence type="ECO:0000256" key="1">
    <source>
        <dbReference type="ARBA" id="ARBA00007150"/>
    </source>
</evidence>
<dbReference type="InterPro" id="IPR001640">
    <property type="entry name" value="Lgt"/>
</dbReference>
<evidence type="ECO:0000256" key="3">
    <source>
        <dbReference type="ARBA" id="ARBA00022679"/>
    </source>
</evidence>
<dbReference type="OrthoDB" id="871140at2"/>
<evidence type="ECO:0000313" key="8">
    <source>
        <dbReference type="EMBL" id="REE79923.1"/>
    </source>
</evidence>
<dbReference type="Proteomes" id="UP000256429">
    <property type="component" value="Unassembled WGS sequence"/>
</dbReference>
<dbReference type="GO" id="GO:0005886">
    <property type="term" value="C:plasma membrane"/>
    <property type="evidence" value="ECO:0007669"/>
    <property type="project" value="UniProtKB-SubCell"/>
</dbReference>
<sequence>MTILQIDWNPAPEIFKIGSFAIRYYSLMFVFAFMLGLYLMKKIFINEKIQIEKLDSLFIYTVVATLIGARLGHFLFYDPEFLIRKPLEVILPFRFSPKFEFTGFAGLASHGAAIGVIIAMYLYSKKVLKKPILFILDRIVVPVALGAMFVRLGNLMNSEIIGKPTNSNYGFVFKRLGEDFPRHPAQLYEAISYLVIFGILMFVYWKTDKKQRSGYLFGLFFVLLWTVRFFVEFFKEAQVEGREDWIFGLNTGQVLSIPLILVGLYFMFKKNNKG</sequence>
<comment type="caution">
    <text evidence="8">The sequence shown here is derived from an EMBL/GenBank/DDBJ whole genome shotgun (WGS) entry which is preliminary data.</text>
</comment>
<feature type="transmembrane region" description="Helical" evidence="7">
    <location>
        <begin position="135"/>
        <end position="153"/>
    </location>
</feature>
<proteinExistence type="inferred from homology"/>
<feature type="transmembrane region" description="Helical" evidence="7">
    <location>
        <begin position="185"/>
        <end position="205"/>
    </location>
</feature>
<feature type="transmembrane region" description="Helical" evidence="7">
    <location>
        <begin position="246"/>
        <end position="268"/>
    </location>
</feature>
<protein>
    <recommendedName>
        <fullName evidence="7">Phosphatidylglycerol--prolipoprotein diacylglyceryl transferase</fullName>
        <ecNumber evidence="7">2.5.1.145</ecNumber>
    </recommendedName>
</protein>
<reference evidence="8 9" key="1">
    <citation type="submission" date="2018-08" db="EMBL/GenBank/DDBJ databases">
        <title>Genomic Encyclopedia of Type Strains, Phase III (KMG-III): the genomes of soil and plant-associated and newly described type strains.</title>
        <authorList>
            <person name="Whitman W."/>
        </authorList>
    </citation>
    <scope>NUCLEOTIDE SEQUENCE [LARGE SCALE GENOMIC DNA]</scope>
    <source>
        <strain evidence="8 9">325-5</strain>
    </source>
</reference>
<dbReference type="PANTHER" id="PTHR30589:SF0">
    <property type="entry name" value="PHOSPHATIDYLGLYCEROL--PROLIPOPROTEIN DIACYLGLYCERYL TRANSFERASE"/>
    <property type="match status" value="1"/>
</dbReference>
<evidence type="ECO:0000256" key="7">
    <source>
        <dbReference type="HAMAP-Rule" id="MF_01147"/>
    </source>
</evidence>
<dbReference type="Pfam" id="PF01790">
    <property type="entry name" value="LGT"/>
    <property type="match status" value="1"/>
</dbReference>
<feature type="transmembrane region" description="Helical" evidence="7">
    <location>
        <begin position="101"/>
        <end position="123"/>
    </location>
</feature>
<feature type="transmembrane region" description="Helical" evidence="7">
    <location>
        <begin position="214"/>
        <end position="234"/>
    </location>
</feature>
<comment type="pathway">
    <text evidence="7">Protein modification; lipoprotein biosynthesis (diacylglyceryl transfer).</text>
</comment>
<comment type="function">
    <text evidence="7">Catalyzes the transfer of the diacylglyceryl group from phosphatidylglycerol to the sulfhydryl group of the N-terminal cysteine of a prolipoprotein, the first step in the formation of mature lipoproteins.</text>
</comment>
<evidence type="ECO:0000256" key="6">
    <source>
        <dbReference type="ARBA" id="ARBA00023136"/>
    </source>
</evidence>
<dbReference type="AlphaFoldDB" id="A0A3D9RJ58"/>
<evidence type="ECO:0000256" key="5">
    <source>
        <dbReference type="ARBA" id="ARBA00022989"/>
    </source>
</evidence>
<feature type="binding site" evidence="7">
    <location>
        <position position="151"/>
    </location>
    <ligand>
        <name>a 1,2-diacyl-sn-glycero-3-phospho-(1'-sn-glycerol)</name>
        <dbReference type="ChEBI" id="CHEBI:64716"/>
    </ligand>
</feature>
<evidence type="ECO:0000256" key="4">
    <source>
        <dbReference type="ARBA" id="ARBA00022692"/>
    </source>
</evidence>
<dbReference type="UniPathway" id="UPA00664"/>
<dbReference type="EC" id="2.5.1.145" evidence="7"/>
<keyword evidence="3 7" id="KW-0808">Transferase</keyword>
<feature type="transmembrane region" description="Helical" evidence="7">
    <location>
        <begin position="57"/>
        <end position="77"/>
    </location>
</feature>
<keyword evidence="4 7" id="KW-0812">Transmembrane</keyword>
<dbReference type="NCBIfam" id="TIGR00544">
    <property type="entry name" value="lgt"/>
    <property type="match status" value="1"/>
</dbReference>
<dbReference type="RefSeq" id="WP_115882421.1">
    <property type="nucleotide sequence ID" value="NZ_QTTQ01000012.1"/>
</dbReference>
<keyword evidence="8" id="KW-0449">Lipoprotein</keyword>
<comment type="similarity">
    <text evidence="1 7">Belongs to the Lgt family.</text>
</comment>
<dbReference type="HAMAP" id="MF_01147">
    <property type="entry name" value="Lgt"/>
    <property type="match status" value="1"/>
</dbReference>
<keyword evidence="9" id="KW-1185">Reference proteome</keyword>
<dbReference type="GO" id="GO:0008961">
    <property type="term" value="F:phosphatidylglycerol-prolipoprotein diacylglyceryl transferase activity"/>
    <property type="evidence" value="ECO:0007669"/>
    <property type="project" value="UniProtKB-UniRule"/>
</dbReference>
<dbReference type="GO" id="GO:0042158">
    <property type="term" value="P:lipoprotein biosynthetic process"/>
    <property type="evidence" value="ECO:0007669"/>
    <property type="project" value="UniProtKB-UniRule"/>
</dbReference>
<evidence type="ECO:0000313" key="9">
    <source>
        <dbReference type="Proteomes" id="UP000256429"/>
    </source>
</evidence>
<keyword evidence="5 7" id="KW-1133">Transmembrane helix</keyword>
<organism evidence="8 9">
    <name type="scientific">Lutibacter oceani</name>
    <dbReference type="NCBI Taxonomy" id="1853311"/>
    <lineage>
        <taxon>Bacteria</taxon>
        <taxon>Pseudomonadati</taxon>
        <taxon>Bacteroidota</taxon>
        <taxon>Flavobacteriia</taxon>
        <taxon>Flavobacteriales</taxon>
        <taxon>Flavobacteriaceae</taxon>
        <taxon>Lutibacter</taxon>
    </lineage>
</organism>
<keyword evidence="2 7" id="KW-1003">Cell membrane</keyword>
<comment type="catalytic activity">
    <reaction evidence="7">
        <text>L-cysteinyl-[prolipoprotein] + a 1,2-diacyl-sn-glycero-3-phospho-(1'-sn-glycerol) = an S-1,2-diacyl-sn-glyceryl-L-cysteinyl-[prolipoprotein] + sn-glycerol 1-phosphate + H(+)</text>
        <dbReference type="Rhea" id="RHEA:56712"/>
        <dbReference type="Rhea" id="RHEA-COMP:14679"/>
        <dbReference type="Rhea" id="RHEA-COMP:14680"/>
        <dbReference type="ChEBI" id="CHEBI:15378"/>
        <dbReference type="ChEBI" id="CHEBI:29950"/>
        <dbReference type="ChEBI" id="CHEBI:57685"/>
        <dbReference type="ChEBI" id="CHEBI:64716"/>
        <dbReference type="ChEBI" id="CHEBI:140658"/>
        <dbReference type="EC" id="2.5.1.145"/>
    </reaction>
</comment>
<accession>A0A3D9RJ58</accession>